<feature type="non-terminal residue" evidence="1">
    <location>
        <position position="1"/>
    </location>
</feature>
<dbReference type="Proteomes" id="UP000499080">
    <property type="component" value="Unassembled WGS sequence"/>
</dbReference>
<evidence type="ECO:0000313" key="2">
    <source>
        <dbReference type="Proteomes" id="UP000499080"/>
    </source>
</evidence>
<reference evidence="1 2" key="1">
    <citation type="journal article" date="2019" name="Sci. Rep.">
        <title>Orb-weaving spider Araneus ventricosus genome elucidates the spidroin gene catalogue.</title>
        <authorList>
            <person name="Kono N."/>
            <person name="Nakamura H."/>
            <person name="Ohtoshi R."/>
            <person name="Moran D.A.P."/>
            <person name="Shinohara A."/>
            <person name="Yoshida Y."/>
            <person name="Fujiwara M."/>
            <person name="Mori M."/>
            <person name="Tomita M."/>
            <person name="Arakawa K."/>
        </authorList>
    </citation>
    <scope>NUCLEOTIDE SEQUENCE [LARGE SCALE GENOMIC DNA]</scope>
</reference>
<dbReference type="EMBL" id="BGPR01004036">
    <property type="protein sequence ID" value="GBM95159.1"/>
    <property type="molecule type" value="Genomic_DNA"/>
</dbReference>
<protein>
    <submittedName>
        <fullName evidence="1">Uncharacterized protein</fullName>
    </submittedName>
</protein>
<accession>A0A4Y2K017</accession>
<evidence type="ECO:0000313" key="1">
    <source>
        <dbReference type="EMBL" id="GBM95159.1"/>
    </source>
</evidence>
<organism evidence="1 2">
    <name type="scientific">Araneus ventricosus</name>
    <name type="common">Orbweaver spider</name>
    <name type="synonym">Epeira ventricosa</name>
    <dbReference type="NCBI Taxonomy" id="182803"/>
    <lineage>
        <taxon>Eukaryota</taxon>
        <taxon>Metazoa</taxon>
        <taxon>Ecdysozoa</taxon>
        <taxon>Arthropoda</taxon>
        <taxon>Chelicerata</taxon>
        <taxon>Arachnida</taxon>
        <taxon>Araneae</taxon>
        <taxon>Araneomorphae</taxon>
        <taxon>Entelegynae</taxon>
        <taxon>Araneoidea</taxon>
        <taxon>Araneidae</taxon>
        <taxon>Araneus</taxon>
    </lineage>
</organism>
<keyword evidence="2" id="KW-1185">Reference proteome</keyword>
<comment type="caution">
    <text evidence="1">The sequence shown here is derived from an EMBL/GenBank/DDBJ whole genome shotgun (WGS) entry which is preliminary data.</text>
</comment>
<gene>
    <name evidence="1" type="ORF">AVEN_128546-2_1</name>
</gene>
<proteinExistence type="predicted"/>
<name>A0A4Y2K017_ARAVE</name>
<sequence length="13" mass="1457">LLQEAIKNDDGIK</sequence>